<evidence type="ECO:0000256" key="1">
    <source>
        <dbReference type="SAM" id="Phobius"/>
    </source>
</evidence>
<keyword evidence="1" id="KW-0812">Transmembrane</keyword>
<keyword evidence="1" id="KW-0472">Membrane</keyword>
<comment type="caution">
    <text evidence="2">The sequence shown here is derived from an EMBL/GenBank/DDBJ whole genome shotgun (WGS) entry which is preliminary data.</text>
</comment>
<gene>
    <name evidence="2" type="ORF">ACERK3_07520</name>
</gene>
<dbReference type="Proteomes" id="UP001575105">
    <property type="component" value="Unassembled WGS sequence"/>
</dbReference>
<reference evidence="2 3" key="1">
    <citation type="submission" date="2024-08" db="EMBL/GenBank/DDBJ databases">
        <title>Whole-genome sequencing of halo(alkali)philic microorganisms from hypersaline lakes.</title>
        <authorList>
            <person name="Sorokin D.Y."/>
            <person name="Merkel A.Y."/>
            <person name="Messina E."/>
            <person name="Yakimov M."/>
        </authorList>
    </citation>
    <scope>NUCLEOTIDE SEQUENCE [LARGE SCALE GENOMIC DNA]</scope>
    <source>
        <strain evidence="2 3">AB-hyl4</strain>
    </source>
</reference>
<organism evidence="2 3">
    <name type="scientific">Natronomicrosphaera hydrolytica</name>
    <dbReference type="NCBI Taxonomy" id="3242702"/>
    <lineage>
        <taxon>Bacteria</taxon>
        <taxon>Pseudomonadati</taxon>
        <taxon>Planctomycetota</taxon>
        <taxon>Phycisphaerae</taxon>
        <taxon>Phycisphaerales</taxon>
        <taxon>Phycisphaeraceae</taxon>
        <taxon>Natronomicrosphaera</taxon>
    </lineage>
</organism>
<dbReference type="PROSITE" id="PS51257">
    <property type="entry name" value="PROKAR_LIPOPROTEIN"/>
    <property type="match status" value="1"/>
</dbReference>
<keyword evidence="1" id="KW-1133">Transmembrane helix</keyword>
<sequence>MKHRLAYVSMLTAMMGLPWLVGCDGNAEADNATDSAPTGESQTWLEGDSQSQLDQLAAQFGGFSAAMVEVGYRYNELYFAGDEANWPLAKYHVEKIRDAIEKGIERRPGRGASARPFLGVGLVAITAHMGGVIVYGEAYFSPPW</sequence>
<keyword evidence="3" id="KW-1185">Reference proteome</keyword>
<proteinExistence type="predicted"/>
<evidence type="ECO:0000313" key="2">
    <source>
        <dbReference type="EMBL" id="MFA9478145.1"/>
    </source>
</evidence>
<feature type="transmembrane region" description="Helical" evidence="1">
    <location>
        <begin position="116"/>
        <end position="136"/>
    </location>
</feature>
<dbReference type="RefSeq" id="WP_425345072.1">
    <property type="nucleotide sequence ID" value="NZ_JBGUBD010000004.1"/>
</dbReference>
<name>A0ABV4U3H4_9BACT</name>
<protein>
    <submittedName>
        <fullName evidence="2">Uncharacterized protein</fullName>
    </submittedName>
</protein>
<dbReference type="EMBL" id="JBGUBD010000004">
    <property type="protein sequence ID" value="MFA9478145.1"/>
    <property type="molecule type" value="Genomic_DNA"/>
</dbReference>
<accession>A0ABV4U3H4</accession>
<evidence type="ECO:0000313" key="3">
    <source>
        <dbReference type="Proteomes" id="UP001575105"/>
    </source>
</evidence>